<gene>
    <name evidence="2" type="ORF">FC43_GL000429</name>
</gene>
<dbReference type="EMBL" id="AZFK01000077">
    <property type="protein sequence ID" value="KRL88484.1"/>
    <property type="molecule type" value="Genomic_DNA"/>
</dbReference>
<dbReference type="InterPro" id="IPR029068">
    <property type="entry name" value="Glyas_Bleomycin-R_OHBP_Dase"/>
</dbReference>
<keyword evidence="2" id="KW-0808">Transferase</keyword>
<evidence type="ECO:0000313" key="2">
    <source>
        <dbReference type="EMBL" id="KRL88484.1"/>
    </source>
</evidence>
<keyword evidence="2" id="KW-0830">Ubiquinone</keyword>
<sequence>MAAKIYPYLTFENAKVAMDYYAQYFGAEIIRRVPLTEEQAVSLGLPSENLAATTAQGEILVAGQKLLCADATMMTPQASSLVSIFLTFTGDAAAARAFFEQITVAPDLRVTLPFGPHQFNGQLGQVVDRYGITWFVAAE</sequence>
<feature type="domain" description="PhnB-like" evidence="1">
    <location>
        <begin position="4"/>
        <end position="136"/>
    </location>
</feature>
<dbReference type="SUPFAM" id="SSF54593">
    <property type="entry name" value="Glyoxalase/Bleomycin resistance protein/Dihydroxybiphenyl dioxygenase"/>
    <property type="match status" value="1"/>
</dbReference>
<dbReference type="PANTHER" id="PTHR33990">
    <property type="entry name" value="PROTEIN YJDN-RELATED"/>
    <property type="match status" value="1"/>
</dbReference>
<dbReference type="Gene3D" id="3.10.180.10">
    <property type="entry name" value="2,3-Dihydroxybiphenyl 1,2-Dioxygenase, domain 1"/>
    <property type="match status" value="1"/>
</dbReference>
<dbReference type="Proteomes" id="UP000050816">
    <property type="component" value="Unassembled WGS sequence"/>
</dbReference>
<dbReference type="RefSeq" id="WP_056955413.1">
    <property type="nucleotide sequence ID" value="NZ_AZFK01000077.1"/>
</dbReference>
<organism evidence="2 3">
    <name type="scientific">Limosilactobacillus ingluviei DSM 15946</name>
    <dbReference type="NCBI Taxonomy" id="1423760"/>
    <lineage>
        <taxon>Bacteria</taxon>
        <taxon>Bacillati</taxon>
        <taxon>Bacillota</taxon>
        <taxon>Bacilli</taxon>
        <taxon>Lactobacillales</taxon>
        <taxon>Lactobacillaceae</taxon>
        <taxon>Limosilactobacillus</taxon>
    </lineage>
</organism>
<dbReference type="GO" id="GO:0008168">
    <property type="term" value="F:methyltransferase activity"/>
    <property type="evidence" value="ECO:0007669"/>
    <property type="project" value="UniProtKB-KW"/>
</dbReference>
<keyword evidence="2" id="KW-0489">Methyltransferase</keyword>
<reference evidence="2 3" key="1">
    <citation type="journal article" date="2015" name="Genome Announc.">
        <title>Expanding the biotechnology potential of lactobacilli through comparative genomics of 213 strains and associated genera.</title>
        <authorList>
            <person name="Sun Z."/>
            <person name="Harris H.M."/>
            <person name="McCann A."/>
            <person name="Guo C."/>
            <person name="Argimon S."/>
            <person name="Zhang W."/>
            <person name="Yang X."/>
            <person name="Jeffery I.B."/>
            <person name="Cooney J.C."/>
            <person name="Kagawa T.F."/>
            <person name="Liu W."/>
            <person name="Song Y."/>
            <person name="Salvetti E."/>
            <person name="Wrobel A."/>
            <person name="Rasinkangas P."/>
            <person name="Parkhill J."/>
            <person name="Rea M.C."/>
            <person name="O'Sullivan O."/>
            <person name="Ritari J."/>
            <person name="Douillard F.P."/>
            <person name="Paul Ross R."/>
            <person name="Yang R."/>
            <person name="Briner A.E."/>
            <person name="Felis G.E."/>
            <person name="de Vos W.M."/>
            <person name="Barrangou R."/>
            <person name="Klaenhammer T.R."/>
            <person name="Caufield P.W."/>
            <person name="Cui Y."/>
            <person name="Zhang H."/>
            <person name="O'Toole P.W."/>
        </authorList>
    </citation>
    <scope>NUCLEOTIDE SEQUENCE [LARGE SCALE GENOMIC DNA]</scope>
    <source>
        <strain evidence="2 3">DSM 15946</strain>
    </source>
</reference>
<evidence type="ECO:0000313" key="3">
    <source>
        <dbReference type="Proteomes" id="UP000050816"/>
    </source>
</evidence>
<dbReference type="PATRIC" id="fig|1423760.3.peg.447"/>
<comment type="caution">
    <text evidence="2">The sequence shown here is derived from an EMBL/GenBank/DDBJ whole genome shotgun (WGS) entry which is preliminary data.</text>
</comment>
<dbReference type="InterPro" id="IPR028973">
    <property type="entry name" value="PhnB-like"/>
</dbReference>
<evidence type="ECO:0000259" key="1">
    <source>
        <dbReference type="Pfam" id="PF06983"/>
    </source>
</evidence>
<dbReference type="AlphaFoldDB" id="A0A0R1U6W8"/>
<dbReference type="Pfam" id="PF06983">
    <property type="entry name" value="3-dmu-9_3-mt"/>
    <property type="match status" value="1"/>
</dbReference>
<dbReference type="PANTHER" id="PTHR33990:SF5">
    <property type="entry name" value="PHNB-LIKE DOMAIN-CONTAINING PROTEIN"/>
    <property type="match status" value="1"/>
</dbReference>
<name>A0A0R1U6W8_9LACO</name>
<accession>A0A0R1U6W8</accession>
<protein>
    <submittedName>
        <fullName evidence="2">3-demethylubiquinone-9 3-methyltransferase domain protein</fullName>
    </submittedName>
</protein>
<proteinExistence type="predicted"/>
<dbReference type="GO" id="GO:0032259">
    <property type="term" value="P:methylation"/>
    <property type="evidence" value="ECO:0007669"/>
    <property type="project" value="UniProtKB-KW"/>
</dbReference>